<proteinExistence type="predicted"/>
<dbReference type="eggNOG" id="COG1102">
    <property type="taxonomic scope" value="Bacteria"/>
</dbReference>
<evidence type="ECO:0000313" key="1">
    <source>
        <dbReference type="EMBL" id="KGN40214.1"/>
    </source>
</evidence>
<protein>
    <recommendedName>
        <fullName evidence="3">Cytidylate kinase</fullName>
    </recommendedName>
</protein>
<sequence length="223" mass="24012">MTTTATSGAAGSRLTLKPVVTIFEAYGSGAKDIGPKVADALGLPYHPQAFSSEELEAQEEQREKDGIVTRVMEAMGTFSGHDALDVVFDQQDRSQLVADNNRVVFASAEEGGVITGRNGALILADHPAALHVRLDGPAEKRIERAARDAGISIDRAKKRQRREDQIRADMSIQLYGWDPRLVDHYDLVLNTATLSDDVCVEIIVSALKAKTEPSSGASDPAGR</sequence>
<keyword evidence="2" id="KW-1185">Reference proteome</keyword>
<gene>
    <name evidence="1" type="ORF">N801_16230</name>
</gene>
<dbReference type="STRING" id="1385519.N801_16230"/>
<dbReference type="Proteomes" id="UP000030013">
    <property type="component" value="Unassembled WGS sequence"/>
</dbReference>
<evidence type="ECO:0008006" key="3">
    <source>
        <dbReference type="Google" id="ProtNLM"/>
    </source>
</evidence>
<dbReference type="RefSeq" id="WP_035939394.1">
    <property type="nucleotide sequence ID" value="NZ_AVPL01000049.1"/>
</dbReference>
<dbReference type="Gene3D" id="3.40.50.300">
    <property type="entry name" value="P-loop containing nucleotide triphosphate hydrolases"/>
    <property type="match status" value="1"/>
</dbReference>
<name>A0A0A0JU28_9MICO</name>
<dbReference type="AlphaFoldDB" id="A0A0A0JU28"/>
<organism evidence="1 2">
    <name type="scientific">Knoellia aerolata DSM 18566</name>
    <dbReference type="NCBI Taxonomy" id="1385519"/>
    <lineage>
        <taxon>Bacteria</taxon>
        <taxon>Bacillati</taxon>
        <taxon>Actinomycetota</taxon>
        <taxon>Actinomycetes</taxon>
        <taxon>Micrococcales</taxon>
        <taxon>Intrasporangiaceae</taxon>
        <taxon>Knoellia</taxon>
    </lineage>
</organism>
<accession>A0A0A0JU28</accession>
<dbReference type="EMBL" id="AVPL01000049">
    <property type="protein sequence ID" value="KGN40214.1"/>
    <property type="molecule type" value="Genomic_DNA"/>
</dbReference>
<dbReference type="InterPro" id="IPR027417">
    <property type="entry name" value="P-loop_NTPase"/>
</dbReference>
<reference evidence="1 2" key="1">
    <citation type="submission" date="2013-08" db="EMBL/GenBank/DDBJ databases">
        <title>The genome sequence of Knoellia aerolata.</title>
        <authorList>
            <person name="Zhu W."/>
            <person name="Wang G."/>
        </authorList>
    </citation>
    <scope>NUCLEOTIDE SEQUENCE [LARGE SCALE GENOMIC DNA]</scope>
    <source>
        <strain evidence="1 2">DSM 18566</strain>
    </source>
</reference>
<dbReference type="Pfam" id="PF13189">
    <property type="entry name" value="Cytidylate_kin2"/>
    <property type="match status" value="1"/>
</dbReference>
<comment type="caution">
    <text evidence="1">The sequence shown here is derived from an EMBL/GenBank/DDBJ whole genome shotgun (WGS) entry which is preliminary data.</text>
</comment>
<evidence type="ECO:0000313" key="2">
    <source>
        <dbReference type="Proteomes" id="UP000030013"/>
    </source>
</evidence>